<dbReference type="PANTHER" id="PTHR44196">
    <property type="entry name" value="DEHYDROGENASE/REDUCTASE SDR FAMILY MEMBER 7B"/>
    <property type="match status" value="1"/>
</dbReference>
<dbReference type="InterPro" id="IPR002347">
    <property type="entry name" value="SDR_fam"/>
</dbReference>
<keyword evidence="2" id="KW-0560">Oxidoreductase</keyword>
<dbReference type="GO" id="GO:0016020">
    <property type="term" value="C:membrane"/>
    <property type="evidence" value="ECO:0007669"/>
    <property type="project" value="TreeGrafter"/>
</dbReference>
<dbReference type="STRING" id="54.SAMN02745121_08319"/>
<proteinExistence type="inferred from homology"/>
<dbReference type="PROSITE" id="PS00061">
    <property type="entry name" value="ADH_SHORT"/>
    <property type="match status" value="1"/>
</dbReference>
<evidence type="ECO:0000313" key="4">
    <source>
        <dbReference type="Proteomes" id="UP000199400"/>
    </source>
</evidence>
<organism evidence="3 4">
    <name type="scientific">Nannocystis exedens</name>
    <dbReference type="NCBI Taxonomy" id="54"/>
    <lineage>
        <taxon>Bacteria</taxon>
        <taxon>Pseudomonadati</taxon>
        <taxon>Myxococcota</taxon>
        <taxon>Polyangia</taxon>
        <taxon>Nannocystales</taxon>
        <taxon>Nannocystaceae</taxon>
        <taxon>Nannocystis</taxon>
    </lineage>
</organism>
<reference evidence="4" key="1">
    <citation type="submission" date="2016-10" db="EMBL/GenBank/DDBJ databases">
        <authorList>
            <person name="Varghese N."/>
            <person name="Submissions S."/>
        </authorList>
    </citation>
    <scope>NUCLEOTIDE SEQUENCE [LARGE SCALE GENOMIC DNA]</scope>
    <source>
        <strain evidence="4">ATCC 25963</strain>
    </source>
</reference>
<dbReference type="RefSeq" id="WP_096325512.1">
    <property type="nucleotide sequence ID" value="NZ_FOMX01000051.1"/>
</dbReference>
<dbReference type="InterPro" id="IPR036291">
    <property type="entry name" value="NAD(P)-bd_dom_sf"/>
</dbReference>
<dbReference type="AlphaFoldDB" id="A0A1I2I242"/>
<dbReference type="SUPFAM" id="SSF51735">
    <property type="entry name" value="NAD(P)-binding Rossmann-fold domains"/>
    <property type="match status" value="1"/>
</dbReference>
<dbReference type="PRINTS" id="PR00081">
    <property type="entry name" value="GDHRDH"/>
</dbReference>
<dbReference type="InterPro" id="IPR020904">
    <property type="entry name" value="Sc_DH/Rdtase_CS"/>
</dbReference>
<protein>
    <submittedName>
        <fullName evidence="3">Short-chain dehydrogenase</fullName>
    </submittedName>
</protein>
<name>A0A1I2I242_9BACT</name>
<dbReference type="OrthoDB" id="9804952at2"/>
<sequence length="247" mass="26449">MRHVIVFGATSAIAAEVCARWAARGDRLHLVGRDPDKLAAVAARCAGAEVTTAAGDFTDLARAEALAHEGVAALGGRVDVALVAHGDLGDQQRSEHDVAEAARIVQTNFLSVIALLVPLANALERQRSGTLAVITSVAGERGRPRNYTYGAAKGALHVYLQGLRSRLYPAGVSVTTLKLGPVDTPMTVGHPKNALFATPQRAARDIDRAIARRAVVAFVPWYWRPILFVVRHTPEPLFQRLGFLSGR</sequence>
<keyword evidence="4" id="KW-1185">Reference proteome</keyword>
<dbReference type="Proteomes" id="UP000199400">
    <property type="component" value="Unassembled WGS sequence"/>
</dbReference>
<evidence type="ECO:0000313" key="3">
    <source>
        <dbReference type="EMBL" id="SFF35137.1"/>
    </source>
</evidence>
<dbReference type="EMBL" id="FOMX01000051">
    <property type="protein sequence ID" value="SFF35137.1"/>
    <property type="molecule type" value="Genomic_DNA"/>
</dbReference>
<comment type="similarity">
    <text evidence="1">Belongs to the short-chain dehydrogenases/reductases (SDR) family.</text>
</comment>
<gene>
    <name evidence="3" type="ORF">SAMN02745121_08319</name>
</gene>
<dbReference type="Gene3D" id="3.40.50.720">
    <property type="entry name" value="NAD(P)-binding Rossmann-like Domain"/>
    <property type="match status" value="1"/>
</dbReference>
<accession>A0A1I2I242</accession>
<evidence type="ECO:0000256" key="1">
    <source>
        <dbReference type="ARBA" id="ARBA00006484"/>
    </source>
</evidence>
<dbReference type="PANTHER" id="PTHR44196:SF1">
    <property type="entry name" value="DEHYDROGENASE_REDUCTASE SDR FAMILY MEMBER 7B"/>
    <property type="match status" value="1"/>
</dbReference>
<dbReference type="GO" id="GO:0016491">
    <property type="term" value="F:oxidoreductase activity"/>
    <property type="evidence" value="ECO:0007669"/>
    <property type="project" value="UniProtKB-KW"/>
</dbReference>
<evidence type="ECO:0000256" key="2">
    <source>
        <dbReference type="ARBA" id="ARBA00023002"/>
    </source>
</evidence>
<dbReference type="Pfam" id="PF00106">
    <property type="entry name" value="adh_short"/>
    <property type="match status" value="1"/>
</dbReference>